<gene>
    <name evidence="1" type="ORF">Tco_0748876</name>
</gene>
<protein>
    <recommendedName>
        <fullName evidence="3">Reverse transcriptase Ty1/copia-type domain-containing protein</fullName>
    </recommendedName>
</protein>
<comment type="caution">
    <text evidence="1">The sequence shown here is derived from an EMBL/GenBank/DDBJ whole genome shotgun (WGS) entry which is preliminary data.</text>
</comment>
<reference evidence="1" key="1">
    <citation type="journal article" date="2022" name="Int. J. Mol. Sci.">
        <title>Draft Genome of Tanacetum Coccineum: Genomic Comparison of Closely Related Tanacetum-Family Plants.</title>
        <authorList>
            <person name="Yamashiro T."/>
            <person name="Shiraishi A."/>
            <person name="Nakayama K."/>
            <person name="Satake H."/>
        </authorList>
    </citation>
    <scope>NUCLEOTIDE SEQUENCE</scope>
</reference>
<name>A0ABQ4YX57_9ASTR</name>
<evidence type="ECO:0000313" key="2">
    <source>
        <dbReference type="Proteomes" id="UP001151760"/>
    </source>
</evidence>
<dbReference type="EMBL" id="BQNB010010816">
    <property type="protein sequence ID" value="GJS82335.1"/>
    <property type="molecule type" value="Genomic_DNA"/>
</dbReference>
<organism evidence="1 2">
    <name type="scientific">Tanacetum coccineum</name>
    <dbReference type="NCBI Taxonomy" id="301880"/>
    <lineage>
        <taxon>Eukaryota</taxon>
        <taxon>Viridiplantae</taxon>
        <taxon>Streptophyta</taxon>
        <taxon>Embryophyta</taxon>
        <taxon>Tracheophyta</taxon>
        <taxon>Spermatophyta</taxon>
        <taxon>Magnoliopsida</taxon>
        <taxon>eudicotyledons</taxon>
        <taxon>Gunneridae</taxon>
        <taxon>Pentapetalae</taxon>
        <taxon>asterids</taxon>
        <taxon>campanulids</taxon>
        <taxon>Asterales</taxon>
        <taxon>Asteraceae</taxon>
        <taxon>Asteroideae</taxon>
        <taxon>Anthemideae</taxon>
        <taxon>Anthemidinae</taxon>
        <taxon>Tanacetum</taxon>
    </lineage>
</organism>
<proteinExistence type="predicted"/>
<sequence length="146" mass="16586">MKTPMSSDTKLTKDEECESVDSIKYRDMIGSLLYLTARNARYHVLGTMHLEVMKQTALAISITEAEYVSAEKACQQALWMKQALSDYDGACVFTDKWSLDKLAYGVPTNGPYQTNPPSPDDIMLSIRIDRECQVCRIRHEEEIDVL</sequence>
<evidence type="ECO:0008006" key="3">
    <source>
        <dbReference type="Google" id="ProtNLM"/>
    </source>
</evidence>
<keyword evidence="2" id="KW-1185">Reference proteome</keyword>
<dbReference type="Proteomes" id="UP001151760">
    <property type="component" value="Unassembled WGS sequence"/>
</dbReference>
<evidence type="ECO:0000313" key="1">
    <source>
        <dbReference type="EMBL" id="GJS82335.1"/>
    </source>
</evidence>
<reference evidence="1" key="2">
    <citation type="submission" date="2022-01" db="EMBL/GenBank/DDBJ databases">
        <authorList>
            <person name="Yamashiro T."/>
            <person name="Shiraishi A."/>
            <person name="Satake H."/>
            <person name="Nakayama K."/>
        </authorList>
    </citation>
    <scope>NUCLEOTIDE SEQUENCE</scope>
</reference>
<accession>A0ABQ4YX57</accession>